<evidence type="ECO:0000313" key="3">
    <source>
        <dbReference type="EMBL" id="TKK89443.1"/>
    </source>
</evidence>
<dbReference type="SUPFAM" id="SSF82549">
    <property type="entry name" value="DAK1/DegV-like"/>
    <property type="match status" value="1"/>
</dbReference>
<dbReference type="RefSeq" id="WP_137273904.1">
    <property type="nucleotide sequence ID" value="NZ_SIYF01000092.1"/>
</dbReference>
<reference evidence="3 4" key="1">
    <citation type="submission" date="2019-02" db="EMBL/GenBank/DDBJ databases">
        <title>Bacteria dissemination in different level of health care in South Africa: the effectiveness of infections prevention and control.</title>
        <authorList>
            <person name="Shobo C."/>
            <person name="Amoako D.G."/>
            <person name="Allam M."/>
            <person name="Ismail A."/>
            <person name="Bester L.A."/>
            <person name="Essack S.Y."/>
        </authorList>
    </citation>
    <scope>NUCLEOTIDE SEQUENCE [LARGE SCALE GENOMIC DNA]</scope>
    <source>
        <strain evidence="3 4">2SIL2</strain>
    </source>
</reference>
<dbReference type="AlphaFoldDB" id="A0A4V5UZN8"/>
<dbReference type="PROSITE" id="PS51482">
    <property type="entry name" value="DEGV"/>
    <property type="match status" value="1"/>
</dbReference>
<dbReference type="InterPro" id="IPR050270">
    <property type="entry name" value="DegV_domain_contain"/>
</dbReference>
<feature type="non-terminal residue" evidence="3">
    <location>
        <position position="171"/>
    </location>
</feature>
<dbReference type="Gene3D" id="3.40.50.10170">
    <property type="match status" value="1"/>
</dbReference>
<dbReference type="PANTHER" id="PTHR33434">
    <property type="entry name" value="DEGV DOMAIN-CONTAINING PROTEIN DR_1986-RELATED"/>
    <property type="match status" value="1"/>
</dbReference>
<dbReference type="InterPro" id="IPR003797">
    <property type="entry name" value="DegV"/>
</dbReference>
<dbReference type="NCBIfam" id="TIGR00762">
    <property type="entry name" value="DegV"/>
    <property type="match status" value="1"/>
</dbReference>
<name>A0A4V5UZN8_ENTFL</name>
<comment type="caution">
    <text evidence="3">The sequence shown here is derived from an EMBL/GenBank/DDBJ whole genome shotgun (WGS) entry which is preliminary data.</text>
</comment>
<dbReference type="PANTHER" id="PTHR33434:SF2">
    <property type="entry name" value="FATTY ACID-BINDING PROTEIN TM_1468"/>
    <property type="match status" value="1"/>
</dbReference>
<sequence>MKIAIVTDSTAYLPERIKDHPNLFVIPIPVILDGKIYNEGIDIEADEYYALLNNSKEFPTTSQPALGEVLELYKSIAEQGYDTIISIHLSSGISGFVHTLHGLTDEIPGVALYPYDSKITSMPMGHMVEAALDLTEEKASLEEIFAKLDLIRDNTYAYLIVEDLNNLVRGG</sequence>
<evidence type="ECO:0000313" key="4">
    <source>
        <dbReference type="Proteomes" id="UP000305511"/>
    </source>
</evidence>
<protein>
    <submittedName>
        <fullName evidence="3">DegV family protein</fullName>
    </submittedName>
</protein>
<dbReference type="Pfam" id="PF02645">
    <property type="entry name" value="DegV"/>
    <property type="match status" value="1"/>
</dbReference>
<dbReference type="EMBL" id="SIYF01000092">
    <property type="protein sequence ID" value="TKK89443.1"/>
    <property type="molecule type" value="Genomic_DNA"/>
</dbReference>
<organism evidence="3 4">
    <name type="scientific">Enterococcus faecalis</name>
    <name type="common">Streptococcus faecalis</name>
    <dbReference type="NCBI Taxonomy" id="1351"/>
    <lineage>
        <taxon>Bacteria</taxon>
        <taxon>Bacillati</taxon>
        <taxon>Bacillota</taxon>
        <taxon>Bacilli</taxon>
        <taxon>Lactobacillales</taxon>
        <taxon>Enterococcaceae</taxon>
        <taxon>Enterococcus</taxon>
    </lineage>
</organism>
<evidence type="ECO:0000256" key="2">
    <source>
        <dbReference type="ARBA" id="ARBA00023121"/>
    </source>
</evidence>
<dbReference type="Proteomes" id="UP000305511">
    <property type="component" value="Unassembled WGS sequence"/>
</dbReference>
<evidence type="ECO:0000256" key="1">
    <source>
        <dbReference type="ARBA" id="ARBA00003238"/>
    </source>
</evidence>
<dbReference type="GO" id="GO:0008289">
    <property type="term" value="F:lipid binding"/>
    <property type="evidence" value="ECO:0007669"/>
    <property type="project" value="UniProtKB-KW"/>
</dbReference>
<comment type="function">
    <text evidence="1">May bind long-chain fatty acids, such as palmitate, and may play a role in lipid transport or fatty acid metabolism.</text>
</comment>
<keyword evidence="2" id="KW-0446">Lipid-binding</keyword>
<gene>
    <name evidence="3" type="ORF">EY666_04440</name>
</gene>
<accession>A0A4V5UZN8</accession>
<proteinExistence type="predicted"/>